<dbReference type="EMBL" id="SOYY01000024">
    <property type="protein sequence ID" value="KAA0702585.1"/>
    <property type="molecule type" value="Genomic_DNA"/>
</dbReference>
<dbReference type="Proteomes" id="UP000324632">
    <property type="component" value="Chromosome 24"/>
</dbReference>
<dbReference type="GO" id="GO:0003723">
    <property type="term" value="F:RNA binding"/>
    <property type="evidence" value="ECO:0007669"/>
    <property type="project" value="UniProtKB-UniRule"/>
</dbReference>
<dbReference type="CDD" id="cd12379">
    <property type="entry name" value="RRM2_I_PABPs"/>
    <property type="match status" value="1"/>
</dbReference>
<dbReference type="Pfam" id="PF00076">
    <property type="entry name" value="RRM_1"/>
    <property type="match status" value="2"/>
</dbReference>
<dbReference type="SMART" id="SM00360">
    <property type="entry name" value="RRM"/>
    <property type="match status" value="2"/>
</dbReference>
<comment type="caution">
    <text evidence="5">The sequence shown here is derived from an EMBL/GenBank/DDBJ whole genome shotgun (WGS) entry which is preliminary data.</text>
</comment>
<evidence type="ECO:0000256" key="1">
    <source>
        <dbReference type="ARBA" id="ARBA00022737"/>
    </source>
</evidence>
<evidence type="ECO:0000256" key="2">
    <source>
        <dbReference type="ARBA" id="ARBA00022884"/>
    </source>
</evidence>
<dbReference type="InterPro" id="IPR000504">
    <property type="entry name" value="RRM_dom"/>
</dbReference>
<evidence type="ECO:0000256" key="3">
    <source>
        <dbReference type="PROSITE-ProRule" id="PRU00176"/>
    </source>
</evidence>
<evidence type="ECO:0000313" key="6">
    <source>
        <dbReference type="Proteomes" id="UP000324632"/>
    </source>
</evidence>
<keyword evidence="1" id="KW-0677">Repeat</keyword>
<keyword evidence="6" id="KW-1185">Reference proteome</keyword>
<dbReference type="SUPFAM" id="SSF54928">
    <property type="entry name" value="RNA-binding domain, RBD"/>
    <property type="match status" value="1"/>
</dbReference>
<dbReference type="AlphaFoldDB" id="A0A5A9N0B3"/>
<dbReference type="Gene3D" id="3.30.70.330">
    <property type="match status" value="2"/>
</dbReference>
<reference evidence="5 6" key="1">
    <citation type="journal article" date="2019" name="Mol. Ecol. Resour.">
        <title>Chromosome-level genome assembly of Triplophysa tibetana, a fish adapted to the harsh high-altitude environment of the Tibetan Plateau.</title>
        <authorList>
            <person name="Yang X."/>
            <person name="Liu H."/>
            <person name="Ma Z."/>
            <person name="Zou Y."/>
            <person name="Zou M."/>
            <person name="Mao Y."/>
            <person name="Li X."/>
            <person name="Wang H."/>
            <person name="Chen T."/>
            <person name="Wang W."/>
            <person name="Yang R."/>
        </authorList>
    </citation>
    <scope>NUCLEOTIDE SEQUENCE [LARGE SCALE GENOMIC DNA]</scope>
    <source>
        <strain evidence="5">TTIB1903HZAU</strain>
        <tissue evidence="5">Muscle</tissue>
    </source>
</reference>
<dbReference type="PROSITE" id="PS50102">
    <property type="entry name" value="RRM"/>
    <property type="match status" value="2"/>
</dbReference>
<name>A0A5A9N0B3_9TELE</name>
<accession>A0A5A9N0B3</accession>
<feature type="domain" description="RRM" evidence="4">
    <location>
        <begin position="90"/>
        <end position="161"/>
    </location>
</feature>
<sequence length="180" mass="20478">MASLYVGDLHPCVREVMLYQKFSPAGHILSIRVCSDTMTRCSLGCGCVNFWQKADAERALNTMNFDIIMGRPVRIMWCQRDASLRKSGVGNIFIKNLDKSIDTKSLYDDFSVFGNILSCKVVCDKNGSKGFGFVHFETPEAAEEAIEKMNDTMLNGRKVFVCHFKCQKERRVEMLRALRK</sequence>
<feature type="domain" description="RRM" evidence="4">
    <location>
        <begin position="2"/>
        <end position="80"/>
    </location>
</feature>
<dbReference type="InterPro" id="IPR045305">
    <property type="entry name" value="RRM2_I_PABPs"/>
</dbReference>
<proteinExistence type="predicted"/>
<organism evidence="5 6">
    <name type="scientific">Triplophysa tibetana</name>
    <dbReference type="NCBI Taxonomy" id="1572043"/>
    <lineage>
        <taxon>Eukaryota</taxon>
        <taxon>Metazoa</taxon>
        <taxon>Chordata</taxon>
        <taxon>Craniata</taxon>
        <taxon>Vertebrata</taxon>
        <taxon>Euteleostomi</taxon>
        <taxon>Actinopterygii</taxon>
        <taxon>Neopterygii</taxon>
        <taxon>Teleostei</taxon>
        <taxon>Ostariophysi</taxon>
        <taxon>Cypriniformes</taxon>
        <taxon>Nemacheilidae</taxon>
        <taxon>Triplophysa</taxon>
    </lineage>
</organism>
<evidence type="ECO:0000259" key="4">
    <source>
        <dbReference type="PROSITE" id="PS50102"/>
    </source>
</evidence>
<dbReference type="FunFam" id="3.30.70.330:FF:000003">
    <property type="entry name" value="Polyadenylate-binding protein"/>
    <property type="match status" value="1"/>
</dbReference>
<dbReference type="InterPro" id="IPR012677">
    <property type="entry name" value="Nucleotide-bd_a/b_plait_sf"/>
</dbReference>
<keyword evidence="2 3" id="KW-0694">RNA-binding</keyword>
<protein>
    <submittedName>
        <fullName evidence="5">Polyadenylate-binding protein 1</fullName>
    </submittedName>
</protein>
<evidence type="ECO:0000313" key="5">
    <source>
        <dbReference type="EMBL" id="KAA0702585.1"/>
    </source>
</evidence>
<dbReference type="InterPro" id="IPR035979">
    <property type="entry name" value="RBD_domain_sf"/>
</dbReference>
<dbReference type="PANTHER" id="PTHR24012">
    <property type="entry name" value="RNA BINDING PROTEIN"/>
    <property type="match status" value="1"/>
</dbReference>
<gene>
    <name evidence="5" type="ORF">E1301_Tti022118</name>
</gene>